<dbReference type="OrthoDB" id="426882at2759"/>
<dbReference type="EMBL" id="LHPG02000003">
    <property type="protein sequence ID" value="PRW59577.1"/>
    <property type="molecule type" value="Genomic_DNA"/>
</dbReference>
<protein>
    <submittedName>
        <fullName evidence="1">Glycosyl transferase</fullName>
    </submittedName>
</protein>
<comment type="caution">
    <text evidence="1">The sequence shown here is derived from an EMBL/GenBank/DDBJ whole genome shotgun (WGS) entry which is preliminary data.</text>
</comment>
<dbReference type="Pfam" id="PF13692">
    <property type="entry name" value="Glyco_trans_1_4"/>
    <property type="match status" value="1"/>
</dbReference>
<gene>
    <name evidence="1" type="ORF">C2E21_1647</name>
</gene>
<evidence type="ECO:0000313" key="2">
    <source>
        <dbReference type="Proteomes" id="UP000239899"/>
    </source>
</evidence>
<dbReference type="SUPFAM" id="SSF53756">
    <property type="entry name" value="UDP-Glycosyltransferase/glycogen phosphorylase"/>
    <property type="match status" value="1"/>
</dbReference>
<reference evidence="1 2" key="1">
    <citation type="journal article" date="2018" name="Plant J.">
        <title>Genome sequences of Chlorella sorokiniana UTEX 1602 and Micractinium conductrix SAG 241.80: implications to maltose excretion by a green alga.</title>
        <authorList>
            <person name="Arriola M.B."/>
            <person name="Velmurugan N."/>
            <person name="Zhang Y."/>
            <person name="Plunkett M.H."/>
            <person name="Hondzo H."/>
            <person name="Barney B.M."/>
        </authorList>
    </citation>
    <scope>NUCLEOTIDE SEQUENCE [LARGE SCALE GENOMIC DNA]</scope>
    <source>
        <strain evidence="2">UTEX 1602</strain>
    </source>
</reference>
<organism evidence="1 2">
    <name type="scientific">Chlorella sorokiniana</name>
    <name type="common">Freshwater green alga</name>
    <dbReference type="NCBI Taxonomy" id="3076"/>
    <lineage>
        <taxon>Eukaryota</taxon>
        <taxon>Viridiplantae</taxon>
        <taxon>Chlorophyta</taxon>
        <taxon>core chlorophytes</taxon>
        <taxon>Trebouxiophyceae</taxon>
        <taxon>Chlorellales</taxon>
        <taxon>Chlorellaceae</taxon>
        <taxon>Chlorella clade</taxon>
        <taxon>Chlorella</taxon>
    </lineage>
</organism>
<sequence length="562" mass="59951">MAARPARLPGATALLHSARALCGRLSVRDASRRHAAHLQPARHWCSGAHRRKVAAASGGAAAGSVLFISPVWPERSSSAAGVRTSDLVASFQERGWAAAFASSSSLNDHTAALAAAGVATRQLPPNREAELESVLAEAQPTAVVFDRFYAEEAFSFRVRELAPSALRILDMQDFHALRAARQRAAEAGAPAADVLSAGPDASSPECLRELAAIHRSDLTLVCSPVELRLLAGHYGVPASKLVLAPFFAPPSPFDPAAASTAAGAEAAAAAPEAVPAPPFEQRKHFLMIGNWRHPPNLDSARWACSEVWPALRQSLPPEHRDAELHLYGAYAAGAAQQLHKPKAGVHLKGFAPSLDIMLQYRVLLAPLRYGAGLKGKVVDSWWHGLPVVTTPVGAEGMTADDAAAEDVAAAVAGQAASLAAARLGPDRAAEGYIWQQGRQQAAAEQQQQQQQQTQQEDWGGLCGGTTAGGIAGAAALLYSDASLWQACQQRGFELLRLLYGRERNLGRVHAAVAAAQQQLEERRRQDFTGSMLWQQQLRATEYFSRWIELKETAAAAQQAQQQ</sequence>
<dbReference type="GO" id="GO:0016740">
    <property type="term" value="F:transferase activity"/>
    <property type="evidence" value="ECO:0007669"/>
    <property type="project" value="UniProtKB-KW"/>
</dbReference>
<evidence type="ECO:0000313" key="1">
    <source>
        <dbReference type="EMBL" id="PRW59577.1"/>
    </source>
</evidence>
<dbReference type="Proteomes" id="UP000239899">
    <property type="component" value="Unassembled WGS sequence"/>
</dbReference>
<proteinExistence type="predicted"/>
<dbReference type="AlphaFoldDB" id="A0A2P6TZT3"/>
<keyword evidence="1" id="KW-0808">Transferase</keyword>
<accession>A0A2P6TZT3</accession>
<keyword evidence="2" id="KW-1185">Reference proteome</keyword>
<dbReference type="Gene3D" id="3.40.50.2000">
    <property type="entry name" value="Glycogen Phosphorylase B"/>
    <property type="match status" value="1"/>
</dbReference>
<name>A0A2P6TZT3_CHLSO</name>
<dbReference type="STRING" id="3076.A0A2P6TZT3"/>